<proteinExistence type="predicted"/>
<keyword evidence="4" id="KW-1185">Reference proteome</keyword>
<evidence type="ECO:0000259" key="2">
    <source>
        <dbReference type="Pfam" id="PF13471"/>
    </source>
</evidence>
<comment type="caution">
    <text evidence="3">The sequence shown here is derived from an EMBL/GenBank/DDBJ whole genome shotgun (WGS) entry which is preliminary data.</text>
</comment>
<reference evidence="3" key="1">
    <citation type="submission" date="2020-10" db="EMBL/GenBank/DDBJ databases">
        <title>Taxonomic study of unclassified bacteria belonging to the class Ktedonobacteria.</title>
        <authorList>
            <person name="Yabe S."/>
            <person name="Wang C.M."/>
            <person name="Zheng Y."/>
            <person name="Sakai Y."/>
            <person name="Cavaletti L."/>
            <person name="Monciardini P."/>
            <person name="Donadio S."/>
        </authorList>
    </citation>
    <scope>NUCLEOTIDE SEQUENCE</scope>
    <source>
        <strain evidence="3">ID150040</strain>
    </source>
</reference>
<sequence length="172" mass="19423">MKRVTGKAINWEIFFMDIDAVPPPPAVPLLLHCYALRCTIRGLYLLRKKGWGVASQYLRTLRPGRGANEHTTLPVPVALRLAWRNVLPSQVLAHLFGSNARCLVRSYALALYLSAIGLPVTLMVAREKLTIHAQYNFHAWSDLYGTVLNDSSEVPRGYTVLQRIVCQRLVER</sequence>
<dbReference type="RefSeq" id="WP_220201687.1">
    <property type="nucleotide sequence ID" value="NZ_BNJK01000001.1"/>
</dbReference>
<dbReference type="AlphaFoldDB" id="A0A8J3IE17"/>
<evidence type="ECO:0000256" key="1">
    <source>
        <dbReference type="SAM" id="Phobius"/>
    </source>
</evidence>
<accession>A0A8J3IE17</accession>
<dbReference type="Proteomes" id="UP000597444">
    <property type="component" value="Unassembled WGS sequence"/>
</dbReference>
<feature type="transmembrane region" description="Helical" evidence="1">
    <location>
        <begin position="107"/>
        <end position="125"/>
    </location>
</feature>
<dbReference type="InterPro" id="IPR032708">
    <property type="entry name" value="McjB_C"/>
</dbReference>
<keyword evidence="1" id="KW-0812">Transmembrane</keyword>
<keyword evidence="1" id="KW-1133">Transmembrane helix</keyword>
<gene>
    <name evidence="3" type="ORF">KSF_007880</name>
</gene>
<dbReference type="Pfam" id="PF13471">
    <property type="entry name" value="Transglut_core3"/>
    <property type="match status" value="1"/>
</dbReference>
<dbReference type="EMBL" id="BNJK01000001">
    <property type="protein sequence ID" value="GHO90740.1"/>
    <property type="molecule type" value="Genomic_DNA"/>
</dbReference>
<protein>
    <recommendedName>
        <fullName evidence="2">Microcin J25-processing protein McjB C-terminal domain-containing protein</fullName>
    </recommendedName>
</protein>
<organism evidence="3 4">
    <name type="scientific">Reticulibacter mediterranei</name>
    <dbReference type="NCBI Taxonomy" id="2778369"/>
    <lineage>
        <taxon>Bacteria</taxon>
        <taxon>Bacillati</taxon>
        <taxon>Chloroflexota</taxon>
        <taxon>Ktedonobacteria</taxon>
        <taxon>Ktedonobacterales</taxon>
        <taxon>Reticulibacteraceae</taxon>
        <taxon>Reticulibacter</taxon>
    </lineage>
</organism>
<feature type="domain" description="Microcin J25-processing protein McjB C-terminal" evidence="2">
    <location>
        <begin position="92"/>
        <end position="162"/>
    </location>
</feature>
<evidence type="ECO:0000313" key="3">
    <source>
        <dbReference type="EMBL" id="GHO90740.1"/>
    </source>
</evidence>
<evidence type="ECO:0000313" key="4">
    <source>
        <dbReference type="Proteomes" id="UP000597444"/>
    </source>
</evidence>
<keyword evidence="1" id="KW-0472">Membrane</keyword>
<name>A0A8J3IE17_9CHLR</name>